<gene>
    <name evidence="2" type="ORF">NQ317_010388</name>
</gene>
<reference evidence="2" key="1">
    <citation type="journal article" date="2023" name="Insect Mol. Biol.">
        <title>Genome sequencing provides insights into the evolution of gene families encoding plant cell wall-degrading enzymes in longhorned beetles.</title>
        <authorList>
            <person name="Shin N.R."/>
            <person name="Okamura Y."/>
            <person name="Kirsch R."/>
            <person name="Pauchet Y."/>
        </authorList>
    </citation>
    <scope>NUCLEOTIDE SEQUENCE</scope>
    <source>
        <strain evidence="2">MMC_N1</strain>
    </source>
</reference>
<dbReference type="EMBL" id="JAPWTJ010003176">
    <property type="protein sequence ID" value="KAJ8961038.1"/>
    <property type="molecule type" value="Genomic_DNA"/>
</dbReference>
<organism evidence="2 3">
    <name type="scientific">Molorchus minor</name>
    <dbReference type="NCBI Taxonomy" id="1323400"/>
    <lineage>
        <taxon>Eukaryota</taxon>
        <taxon>Metazoa</taxon>
        <taxon>Ecdysozoa</taxon>
        <taxon>Arthropoda</taxon>
        <taxon>Hexapoda</taxon>
        <taxon>Insecta</taxon>
        <taxon>Pterygota</taxon>
        <taxon>Neoptera</taxon>
        <taxon>Endopterygota</taxon>
        <taxon>Coleoptera</taxon>
        <taxon>Polyphaga</taxon>
        <taxon>Cucujiformia</taxon>
        <taxon>Chrysomeloidea</taxon>
        <taxon>Cerambycidae</taxon>
        <taxon>Lamiinae</taxon>
        <taxon>Monochamini</taxon>
        <taxon>Molorchus</taxon>
    </lineage>
</organism>
<evidence type="ECO:0000313" key="2">
    <source>
        <dbReference type="EMBL" id="KAJ8961038.1"/>
    </source>
</evidence>
<dbReference type="InterPro" id="IPR005303">
    <property type="entry name" value="MOCOS_middle"/>
</dbReference>
<evidence type="ECO:0000259" key="1">
    <source>
        <dbReference type="Pfam" id="PF03476"/>
    </source>
</evidence>
<name>A0ABQ9IRN1_9CUCU</name>
<comment type="caution">
    <text evidence="2">The sequence shown here is derived from an EMBL/GenBank/DDBJ whole genome shotgun (WGS) entry which is preliminary data.</text>
</comment>
<dbReference type="Pfam" id="PF03476">
    <property type="entry name" value="MOSC_N"/>
    <property type="match status" value="1"/>
</dbReference>
<dbReference type="SUPFAM" id="SSF141673">
    <property type="entry name" value="MOSC N-terminal domain-like"/>
    <property type="match status" value="1"/>
</dbReference>
<evidence type="ECO:0000313" key="3">
    <source>
        <dbReference type="Proteomes" id="UP001162164"/>
    </source>
</evidence>
<keyword evidence="3" id="KW-1185">Reference proteome</keyword>
<protein>
    <recommendedName>
        <fullName evidence="1">Molybdenum cofactor sulfurase middle domain-containing protein</fullName>
    </recommendedName>
</protein>
<feature type="domain" description="Molybdenum cofactor sulfurase middle" evidence="1">
    <location>
        <begin position="1"/>
        <end position="64"/>
    </location>
</feature>
<accession>A0ABQ9IRN1</accession>
<proteinExistence type="predicted"/>
<dbReference type="Proteomes" id="UP001162164">
    <property type="component" value="Unassembled WGS sequence"/>
</dbReference>
<sequence length="107" mass="12217">MVLIDVAVHDEDHLAIDAPTMRTLYVKIPSQADKNESTVKLHQGEEIYTIDCGNEAASWFSRYILGMDTGLRLGYHDASRRRDLKKTHKTILDYYKNLSNNSTSEKS</sequence>